<reference evidence="6 7" key="1">
    <citation type="submission" date="2019-05" db="EMBL/GenBank/DDBJ databases">
        <title>Arcobacter sp. nov., isolated from sea sediment.</title>
        <authorList>
            <person name="Kim W."/>
        </authorList>
    </citation>
    <scope>NUCLEOTIDE SEQUENCE [LARGE SCALE GENOMIC DNA]</scope>
    <source>
        <strain evidence="6 7">CAU 1517</strain>
    </source>
</reference>
<feature type="chain" id="PRO_5024273455" evidence="3">
    <location>
        <begin position="21"/>
        <end position="257"/>
    </location>
</feature>
<dbReference type="Gene3D" id="2.40.30.170">
    <property type="match status" value="1"/>
</dbReference>
<dbReference type="EMBL" id="VANU01000004">
    <property type="protein sequence ID" value="TLP37515.1"/>
    <property type="molecule type" value="Genomic_DNA"/>
</dbReference>
<dbReference type="GO" id="GO:1990281">
    <property type="term" value="C:efflux pump complex"/>
    <property type="evidence" value="ECO:0007669"/>
    <property type="project" value="TreeGrafter"/>
</dbReference>
<keyword evidence="3" id="KW-0732">Signal</keyword>
<dbReference type="SUPFAM" id="SSF111369">
    <property type="entry name" value="HlyD-like secretion proteins"/>
    <property type="match status" value="1"/>
</dbReference>
<comment type="similarity">
    <text evidence="1">Belongs to the membrane fusion protein (MFP) (TC 8.A.1) family.</text>
</comment>
<dbReference type="Gene3D" id="1.10.287.470">
    <property type="entry name" value="Helix hairpin bin"/>
    <property type="match status" value="1"/>
</dbReference>
<protein>
    <submittedName>
        <fullName evidence="6">Efflux RND transporter periplasmic adaptor subunit</fullName>
    </submittedName>
</protein>
<keyword evidence="7" id="KW-1185">Reference proteome</keyword>
<sequence length="257" mass="29285">MKKRSITLIIFLTSVINLNALELSGTVISDNEKIITSRYMGFIEKVYVSEGDFVKKGELLYKIDSSNIDSLKREAQLNLQIQENNYNNVKTNYERYKRLYEKDLVPKYDVEQLELKLKNIKNMISIAKAKLKEVESQYNYLKIVAPNDGLVIKKSIKSGEMAMPSSPAIILSDLNSLKIKTDISESNLRKIKIGKEVEIQIDSLNLNTKGKIASIIPNVQNMTHSFTIKISFDSKGMNIYPGMYSKIFIKVDENGKQ</sequence>
<feature type="coiled-coil region" evidence="2">
    <location>
        <begin position="72"/>
        <end position="137"/>
    </location>
</feature>
<feature type="signal peptide" evidence="3">
    <location>
        <begin position="1"/>
        <end position="20"/>
    </location>
</feature>
<evidence type="ECO:0000256" key="1">
    <source>
        <dbReference type="ARBA" id="ARBA00009477"/>
    </source>
</evidence>
<evidence type="ECO:0000259" key="4">
    <source>
        <dbReference type="Pfam" id="PF25954"/>
    </source>
</evidence>
<dbReference type="Proteomes" id="UP000308901">
    <property type="component" value="Unassembled WGS sequence"/>
</dbReference>
<dbReference type="NCBIfam" id="TIGR01730">
    <property type="entry name" value="RND_mfp"/>
    <property type="match status" value="1"/>
</dbReference>
<dbReference type="RefSeq" id="WP_138152660.1">
    <property type="nucleotide sequence ID" value="NZ_VANU01000004.1"/>
</dbReference>
<organism evidence="6 7">
    <name type="scientific">Arcobacter arenosus</name>
    <dbReference type="NCBI Taxonomy" id="2576037"/>
    <lineage>
        <taxon>Bacteria</taxon>
        <taxon>Pseudomonadati</taxon>
        <taxon>Campylobacterota</taxon>
        <taxon>Epsilonproteobacteria</taxon>
        <taxon>Campylobacterales</taxon>
        <taxon>Arcobacteraceae</taxon>
        <taxon>Arcobacter</taxon>
    </lineage>
</organism>
<dbReference type="AlphaFoldDB" id="A0A5R8XZF1"/>
<evidence type="ECO:0000313" key="6">
    <source>
        <dbReference type="EMBL" id="TLP37515.1"/>
    </source>
</evidence>
<feature type="domain" description="CzcB-like barrel-sandwich hybrid" evidence="5">
    <location>
        <begin position="34"/>
        <end position="172"/>
    </location>
</feature>
<dbReference type="PANTHER" id="PTHR30469:SF15">
    <property type="entry name" value="HLYD FAMILY OF SECRETION PROTEINS"/>
    <property type="match status" value="1"/>
</dbReference>
<name>A0A5R8XZF1_9BACT</name>
<dbReference type="PANTHER" id="PTHR30469">
    <property type="entry name" value="MULTIDRUG RESISTANCE PROTEIN MDTA"/>
    <property type="match status" value="1"/>
</dbReference>
<evidence type="ECO:0000313" key="7">
    <source>
        <dbReference type="Proteomes" id="UP000308901"/>
    </source>
</evidence>
<dbReference type="Pfam" id="PF25973">
    <property type="entry name" value="BSH_CzcB"/>
    <property type="match status" value="1"/>
</dbReference>
<keyword evidence="2" id="KW-0175">Coiled coil</keyword>
<proteinExistence type="inferred from homology"/>
<comment type="caution">
    <text evidence="6">The sequence shown here is derived from an EMBL/GenBank/DDBJ whole genome shotgun (WGS) entry which is preliminary data.</text>
</comment>
<evidence type="ECO:0000256" key="2">
    <source>
        <dbReference type="SAM" id="Coils"/>
    </source>
</evidence>
<accession>A0A5R8XZF1</accession>
<dbReference type="InterPro" id="IPR058792">
    <property type="entry name" value="Beta-barrel_RND_2"/>
</dbReference>
<dbReference type="GO" id="GO:0015562">
    <property type="term" value="F:efflux transmembrane transporter activity"/>
    <property type="evidence" value="ECO:0007669"/>
    <property type="project" value="TreeGrafter"/>
</dbReference>
<dbReference type="InterPro" id="IPR006143">
    <property type="entry name" value="RND_pump_MFP"/>
</dbReference>
<evidence type="ECO:0000256" key="3">
    <source>
        <dbReference type="SAM" id="SignalP"/>
    </source>
</evidence>
<dbReference type="Gene3D" id="2.40.50.100">
    <property type="match status" value="1"/>
</dbReference>
<feature type="domain" description="CusB-like beta-barrel" evidence="4">
    <location>
        <begin position="180"/>
        <end position="247"/>
    </location>
</feature>
<evidence type="ECO:0000259" key="5">
    <source>
        <dbReference type="Pfam" id="PF25973"/>
    </source>
</evidence>
<dbReference type="InterPro" id="IPR058647">
    <property type="entry name" value="BSH_CzcB-like"/>
</dbReference>
<dbReference type="Pfam" id="PF25954">
    <property type="entry name" value="Beta-barrel_RND_2"/>
    <property type="match status" value="1"/>
</dbReference>
<gene>
    <name evidence="6" type="ORF">FDK22_09315</name>
</gene>
<dbReference type="OrthoDB" id="9806939at2"/>